<comment type="similarity">
    <text evidence="2">Belongs to the bacterial solute-binding protein 2 family.</text>
</comment>
<evidence type="ECO:0000259" key="4">
    <source>
        <dbReference type="Pfam" id="PF13407"/>
    </source>
</evidence>
<dbReference type="PANTHER" id="PTHR46847">
    <property type="entry name" value="D-ALLOSE-BINDING PERIPLASMIC PROTEIN-RELATED"/>
    <property type="match status" value="1"/>
</dbReference>
<organism evidence="5 6">
    <name type="scientific">Paenibacillus silvestris</name>
    <dbReference type="NCBI Taxonomy" id="2606219"/>
    <lineage>
        <taxon>Bacteria</taxon>
        <taxon>Bacillati</taxon>
        <taxon>Bacillota</taxon>
        <taxon>Bacilli</taxon>
        <taxon>Bacillales</taxon>
        <taxon>Paenibacillaceae</taxon>
        <taxon>Paenibacillus</taxon>
    </lineage>
</organism>
<evidence type="ECO:0000313" key="6">
    <source>
        <dbReference type="Proteomes" id="UP000481087"/>
    </source>
</evidence>
<dbReference type="InterPro" id="IPR025997">
    <property type="entry name" value="SBP_2_dom"/>
</dbReference>
<comment type="caution">
    <text evidence="5">The sequence shown here is derived from an EMBL/GenBank/DDBJ whole genome shotgun (WGS) entry which is preliminary data.</text>
</comment>
<protein>
    <submittedName>
        <fullName evidence="5">Substrate-binding domain-containing protein</fullName>
    </submittedName>
</protein>
<dbReference type="RefSeq" id="WP_161407364.1">
    <property type="nucleotide sequence ID" value="NZ_WTUZ01000016.1"/>
</dbReference>
<dbReference type="GO" id="GO:0030313">
    <property type="term" value="C:cell envelope"/>
    <property type="evidence" value="ECO:0007669"/>
    <property type="project" value="UniProtKB-SubCell"/>
</dbReference>
<dbReference type="Gene3D" id="3.40.50.2300">
    <property type="match status" value="2"/>
</dbReference>
<dbReference type="CDD" id="cd20006">
    <property type="entry name" value="PBP1_ABC_sugar_binding-like"/>
    <property type="match status" value="1"/>
</dbReference>
<keyword evidence="6" id="KW-1185">Reference proteome</keyword>
<dbReference type="GO" id="GO:0030246">
    <property type="term" value="F:carbohydrate binding"/>
    <property type="evidence" value="ECO:0007669"/>
    <property type="project" value="UniProtKB-ARBA"/>
</dbReference>
<feature type="domain" description="Periplasmic binding protein" evidence="4">
    <location>
        <begin position="38"/>
        <end position="295"/>
    </location>
</feature>
<sequence length="329" mass="36135">MVIKKPVFLAVLLVIVIGFLVVYSVEMVRITNQKKFEIAVVLKTNNIRSDYWQMVSSGIKAAAKEFAVHIDVTGPLSETDTAGQIRNLDEALAKKPDAIILAATDYERLTPTVDKIREAGIKMILIDSPIQTHVETSLITTDNNEAGRKAGKILAGGQNGTLYRVLTLSSQKGSMVEKEREDGFKDAIADFTGAQYAGNYEFDGTEDGAYDRVKTLLEQDPDIQGIAGLNETAALGAARAVKEKQRLNHIKIVGFDSSIYQIKLLEEGSLQATIVQKPFNMGYLSIETAVQALNGIKVNPKVNIDAVVITKENMYTQENQELLFPLVEK</sequence>
<dbReference type="PANTHER" id="PTHR46847:SF1">
    <property type="entry name" value="D-ALLOSE-BINDING PERIPLASMIC PROTEIN-RELATED"/>
    <property type="match status" value="1"/>
</dbReference>
<evidence type="ECO:0000256" key="2">
    <source>
        <dbReference type="ARBA" id="ARBA00007639"/>
    </source>
</evidence>
<evidence type="ECO:0000313" key="5">
    <source>
        <dbReference type="EMBL" id="MZQ83193.1"/>
    </source>
</evidence>
<gene>
    <name evidence="5" type="ORF">GQF01_13845</name>
</gene>
<dbReference type="Pfam" id="PF13407">
    <property type="entry name" value="Peripla_BP_4"/>
    <property type="match status" value="1"/>
</dbReference>
<dbReference type="SUPFAM" id="SSF53822">
    <property type="entry name" value="Periplasmic binding protein-like I"/>
    <property type="match status" value="1"/>
</dbReference>
<evidence type="ECO:0000256" key="1">
    <source>
        <dbReference type="ARBA" id="ARBA00004196"/>
    </source>
</evidence>
<dbReference type="AlphaFoldDB" id="A0A6L8UY97"/>
<name>A0A6L8UY97_9BACL</name>
<dbReference type="Proteomes" id="UP000481087">
    <property type="component" value="Unassembled WGS sequence"/>
</dbReference>
<comment type="subcellular location">
    <subcellularLocation>
        <location evidence="1">Cell envelope</location>
    </subcellularLocation>
</comment>
<proteinExistence type="inferred from homology"/>
<dbReference type="EMBL" id="WTUZ01000016">
    <property type="protein sequence ID" value="MZQ83193.1"/>
    <property type="molecule type" value="Genomic_DNA"/>
</dbReference>
<evidence type="ECO:0000256" key="3">
    <source>
        <dbReference type="ARBA" id="ARBA00022729"/>
    </source>
</evidence>
<dbReference type="InterPro" id="IPR028082">
    <property type="entry name" value="Peripla_BP_I"/>
</dbReference>
<accession>A0A6L8UY97</accession>
<keyword evidence="3" id="KW-0732">Signal</keyword>
<reference evidence="5 6" key="1">
    <citation type="submission" date="2019-12" db="EMBL/GenBank/DDBJ databases">
        <title>Paenibacillus sp. nov. sp. isolated from soil.</title>
        <authorList>
            <person name="Kim J."/>
            <person name="Jeong S.E."/>
            <person name="Jung H.S."/>
            <person name="Jeon C.O."/>
        </authorList>
    </citation>
    <scope>NUCLEOTIDE SEQUENCE [LARGE SCALE GENOMIC DNA]</scope>
    <source>
        <strain evidence="5 6">5J-6</strain>
    </source>
</reference>